<feature type="domain" description="Glycoside hydrolase family 29 N-terminal" evidence="9">
    <location>
        <begin position="65"/>
        <end position="417"/>
    </location>
</feature>
<keyword evidence="8" id="KW-1133">Transmembrane helix</keyword>
<dbReference type="Pfam" id="PF16757">
    <property type="entry name" value="Fucosidase_C"/>
    <property type="match status" value="1"/>
</dbReference>
<name>A0A1S3JHD3_LINAN</name>
<dbReference type="GeneID" id="106173253"/>
<dbReference type="SMART" id="SM00812">
    <property type="entry name" value="Alpha_L_fucos"/>
    <property type="match status" value="1"/>
</dbReference>
<dbReference type="OrthoDB" id="6039950at2759"/>
<dbReference type="InterPro" id="IPR057739">
    <property type="entry name" value="Glyco_hydro_29_N"/>
</dbReference>
<dbReference type="PANTHER" id="PTHR10030:SF37">
    <property type="entry name" value="ALPHA-L-FUCOSIDASE-RELATED"/>
    <property type="match status" value="1"/>
</dbReference>
<evidence type="ECO:0000256" key="2">
    <source>
        <dbReference type="ARBA" id="ARBA00007951"/>
    </source>
</evidence>
<dbReference type="GO" id="GO:0005764">
    <property type="term" value="C:lysosome"/>
    <property type="evidence" value="ECO:0007669"/>
    <property type="project" value="TreeGrafter"/>
</dbReference>
<dbReference type="InterPro" id="IPR000933">
    <property type="entry name" value="Glyco_hydro_29"/>
</dbReference>
<dbReference type="FunFam" id="3.20.20.80:FF:000027">
    <property type="entry name" value="Alpha-L-fucosidase"/>
    <property type="match status" value="1"/>
</dbReference>
<keyword evidence="11" id="KW-1185">Reference proteome</keyword>
<protein>
    <recommendedName>
        <fullName evidence="3">alpha-L-fucosidase</fullName>
        <ecNumber evidence="3">3.2.1.51</ecNumber>
    </recommendedName>
</protein>
<dbReference type="SUPFAM" id="SSF51445">
    <property type="entry name" value="(Trans)glycosidases"/>
    <property type="match status" value="1"/>
</dbReference>
<dbReference type="RefSeq" id="XP_013409768.1">
    <property type="nucleotide sequence ID" value="XM_013554314.1"/>
</dbReference>
<comment type="similarity">
    <text evidence="2">Belongs to the glycosyl hydrolase 29 family.</text>
</comment>
<dbReference type="AlphaFoldDB" id="A0A1S3JHD3"/>
<keyword evidence="4" id="KW-0732">Signal</keyword>
<gene>
    <name evidence="12" type="primary">LOC106173253</name>
</gene>
<proteinExistence type="inferred from homology"/>
<feature type="transmembrane region" description="Helical" evidence="8">
    <location>
        <begin position="18"/>
        <end position="38"/>
    </location>
</feature>
<evidence type="ECO:0000313" key="11">
    <source>
        <dbReference type="Proteomes" id="UP000085678"/>
    </source>
</evidence>
<evidence type="ECO:0000259" key="9">
    <source>
        <dbReference type="Pfam" id="PF01120"/>
    </source>
</evidence>
<organism evidence="11 12">
    <name type="scientific">Lingula anatina</name>
    <name type="common">Brachiopod</name>
    <name type="synonym">Lingula unguis</name>
    <dbReference type="NCBI Taxonomy" id="7574"/>
    <lineage>
        <taxon>Eukaryota</taxon>
        <taxon>Metazoa</taxon>
        <taxon>Spiralia</taxon>
        <taxon>Lophotrochozoa</taxon>
        <taxon>Brachiopoda</taxon>
        <taxon>Linguliformea</taxon>
        <taxon>Lingulata</taxon>
        <taxon>Lingulida</taxon>
        <taxon>Linguloidea</taxon>
        <taxon>Lingulidae</taxon>
        <taxon>Lingula</taxon>
    </lineage>
</organism>
<feature type="domain" description="Alpha-L-fucosidase C-terminal" evidence="10">
    <location>
        <begin position="432"/>
        <end position="514"/>
    </location>
</feature>
<reference evidence="12" key="1">
    <citation type="submission" date="2025-08" db="UniProtKB">
        <authorList>
            <consortium name="RefSeq"/>
        </authorList>
    </citation>
    <scope>IDENTIFICATION</scope>
    <source>
        <tissue evidence="12">Gonads</tissue>
    </source>
</reference>
<keyword evidence="8" id="KW-0812">Transmembrane</keyword>
<evidence type="ECO:0000259" key="10">
    <source>
        <dbReference type="Pfam" id="PF16757"/>
    </source>
</evidence>
<dbReference type="InterPro" id="IPR031919">
    <property type="entry name" value="Fucosidase_C"/>
</dbReference>
<keyword evidence="5" id="KW-0378">Hydrolase</keyword>
<dbReference type="GO" id="GO:0006004">
    <property type="term" value="P:fucose metabolic process"/>
    <property type="evidence" value="ECO:0007669"/>
    <property type="project" value="InterPro"/>
</dbReference>
<dbReference type="EC" id="3.2.1.51" evidence="3"/>
<dbReference type="Gene3D" id="3.20.20.80">
    <property type="entry name" value="Glycosidases"/>
    <property type="match status" value="1"/>
</dbReference>
<evidence type="ECO:0000256" key="4">
    <source>
        <dbReference type="ARBA" id="ARBA00022729"/>
    </source>
</evidence>
<keyword evidence="6" id="KW-0325">Glycoprotein</keyword>
<evidence type="ECO:0000256" key="7">
    <source>
        <dbReference type="ARBA" id="ARBA00023295"/>
    </source>
</evidence>
<dbReference type="Gene3D" id="2.60.40.1180">
    <property type="entry name" value="Golgi alpha-mannosidase II"/>
    <property type="match status" value="1"/>
</dbReference>
<comment type="function">
    <text evidence="1">Alpha-L-fucosidase is responsible for hydrolyzing the alpha-1,6-linked fucose joined to the reducing-end N-acetylglucosamine of the carbohydrate moieties of glycoproteins.</text>
</comment>
<evidence type="ECO:0000256" key="6">
    <source>
        <dbReference type="ARBA" id="ARBA00023180"/>
    </source>
</evidence>
<dbReference type="Pfam" id="PF01120">
    <property type="entry name" value="Alpha_L_fucos"/>
    <property type="match status" value="1"/>
</dbReference>
<dbReference type="PANTHER" id="PTHR10030">
    <property type="entry name" value="ALPHA-L-FUCOSIDASE"/>
    <property type="match status" value="1"/>
</dbReference>
<evidence type="ECO:0000313" key="12">
    <source>
        <dbReference type="RefSeq" id="XP_013409768.1"/>
    </source>
</evidence>
<evidence type="ECO:0000256" key="5">
    <source>
        <dbReference type="ARBA" id="ARBA00022801"/>
    </source>
</evidence>
<dbReference type="GO" id="GO:0004560">
    <property type="term" value="F:alpha-L-fucosidase activity"/>
    <property type="evidence" value="ECO:0007669"/>
    <property type="project" value="UniProtKB-EC"/>
</dbReference>
<evidence type="ECO:0000256" key="8">
    <source>
        <dbReference type="SAM" id="Phobius"/>
    </source>
</evidence>
<dbReference type="InterPro" id="IPR016286">
    <property type="entry name" value="FUC_metazoa-typ"/>
</dbReference>
<dbReference type="Proteomes" id="UP000085678">
    <property type="component" value="Unplaced"/>
</dbReference>
<evidence type="ECO:0000256" key="3">
    <source>
        <dbReference type="ARBA" id="ARBA00012662"/>
    </source>
</evidence>
<keyword evidence="8" id="KW-0472">Membrane</keyword>
<sequence length="517" mass="60385">MFCLPGRRMAASFRFRRYIVGFVCAQTIFILFQVFVFYPCVVRAPLDLDLLKREADTTNLDAQFDQTGWYKATWDSLDKRPIPKWYEEAKLGVFIHWGVYAVPGFAATSSEWFWYWWKTPQKYFEQNKEYRVDVGKGVKKFVAEKLAPGWEYTDFAPEFLGEFFDAGKWANIFKASGARYVVLTSKHHDGFALWPSKYSWNWNSVDNGPHIDIIGNLSAAIRKNTDLRFGLYHSLYEWYNPLYMRDKANGYWTQDYVKAKLMPELHDIVETYKPDIVWADGQWEASANYWNSTQFLAWLYNQSPVKDYVVTNDRWGNETNCKHGGFLTCSDRYTPDSVLHRKWENCMTIDRNSWGYRRHADLADYFTIEQLVHLLIKTVSKGGNLLMNVGPTADGMIPPVFEERFRQMGEWMGVNGEAIYGTRAWRVQNEGDTIWYTSKQTTSGLVIYVHLLKWPQSETLLLKTPKAKATTKVTWLGFSKAIQHKTDPSALTVVMPRVFLHEIPCQWAWVFKLEGFE</sequence>
<dbReference type="GO" id="GO:0016139">
    <property type="term" value="P:glycoside catabolic process"/>
    <property type="evidence" value="ECO:0007669"/>
    <property type="project" value="TreeGrafter"/>
</dbReference>
<dbReference type="PRINTS" id="PR00741">
    <property type="entry name" value="GLHYDRLASE29"/>
</dbReference>
<accession>A0A1S3JHD3</accession>
<evidence type="ECO:0000256" key="1">
    <source>
        <dbReference type="ARBA" id="ARBA00004071"/>
    </source>
</evidence>
<dbReference type="InterPro" id="IPR017853">
    <property type="entry name" value="GH"/>
</dbReference>
<dbReference type="InterPro" id="IPR013780">
    <property type="entry name" value="Glyco_hydro_b"/>
</dbReference>
<keyword evidence="7" id="KW-0326">Glycosidase</keyword>